<proteinExistence type="inferred from homology"/>
<keyword evidence="2" id="KW-1003">Cell membrane</keyword>
<name>A0A495EUN7_9MICC</name>
<organism evidence="10 11">
    <name type="scientific">Arthrobacter oryzae</name>
    <dbReference type="NCBI Taxonomy" id="409290"/>
    <lineage>
        <taxon>Bacteria</taxon>
        <taxon>Bacillati</taxon>
        <taxon>Actinomycetota</taxon>
        <taxon>Actinomycetes</taxon>
        <taxon>Micrococcales</taxon>
        <taxon>Micrococcaceae</taxon>
        <taxon>Arthrobacter</taxon>
    </lineage>
</organism>
<evidence type="ECO:0000256" key="6">
    <source>
        <dbReference type="ARBA" id="ARBA00023136"/>
    </source>
</evidence>
<dbReference type="GO" id="GO:0016758">
    <property type="term" value="F:hexosyltransferase activity"/>
    <property type="evidence" value="ECO:0007669"/>
    <property type="project" value="InterPro"/>
</dbReference>
<gene>
    <name evidence="10" type="ORF">C8D78_1311</name>
</gene>
<feature type="transmembrane region" description="Helical" evidence="9">
    <location>
        <begin position="247"/>
        <end position="265"/>
    </location>
</feature>
<feature type="transmembrane region" description="Helical" evidence="9">
    <location>
        <begin position="310"/>
        <end position="328"/>
    </location>
</feature>
<keyword evidence="3 10" id="KW-0808">Transferase</keyword>
<keyword evidence="6 9" id="KW-0472">Membrane</keyword>
<evidence type="ECO:0000313" key="11">
    <source>
        <dbReference type="Proteomes" id="UP000276055"/>
    </source>
</evidence>
<feature type="region of interest" description="Disordered" evidence="8">
    <location>
        <begin position="1"/>
        <end position="35"/>
    </location>
</feature>
<comment type="similarity">
    <text evidence="7">Belongs to the glycosyltransferase 87 family.</text>
</comment>
<feature type="transmembrane region" description="Helical" evidence="9">
    <location>
        <begin position="357"/>
        <end position="374"/>
    </location>
</feature>
<keyword evidence="10" id="KW-0328">Glycosyltransferase</keyword>
<comment type="subcellular location">
    <subcellularLocation>
        <location evidence="1">Cell membrane</location>
        <topology evidence="1">Multi-pass membrane protein</topology>
    </subcellularLocation>
</comment>
<evidence type="ECO:0000256" key="4">
    <source>
        <dbReference type="ARBA" id="ARBA00022692"/>
    </source>
</evidence>
<evidence type="ECO:0000256" key="3">
    <source>
        <dbReference type="ARBA" id="ARBA00022679"/>
    </source>
</evidence>
<accession>A0A495EUN7</accession>
<sequence>MSVLDSDAGSARPASKPASSNRPGPKPFSSDRPGRRLPDQRLLRLSVLLAIAAVGYFIWVSLGVWAKQGLDFSVYWYGGKILNDAGAAPSGLYTGNVDWAGGPKLMFTYPPFAALIFGLLARLPEAAALTLFNSAGAVVAILTAGRAVRYWNARTDWRATFRSPGNCWAAAALVLAVLNLGPWRETLLFGQINILLMGLIAGDLLTRNPRWMRGFPGSGFLVGVAAGIKLTPLVFGLYFLVRKDWRGLGNMAAGFATTVVLGWLLRPVESLQFWLRMLPDTSRLGGAGYVDNLSLKGALLHFGVPESQVTVPWLVLSLAVAALGAGVIKAASDRGARVVAVSATALTMLLISPVSWSHHWVWVAAVFPAFAWTLRETPRRYAGMRWTMGGVLGISILVFLFSPKTIGTALGAENLDVQTPGLWIMASSAGVFCAVAILACWLVALRRESLPADIELGSEPAADRDVRAGSTL</sequence>
<evidence type="ECO:0000256" key="2">
    <source>
        <dbReference type="ARBA" id="ARBA00022475"/>
    </source>
</evidence>
<dbReference type="Proteomes" id="UP000276055">
    <property type="component" value="Unassembled WGS sequence"/>
</dbReference>
<evidence type="ECO:0000256" key="7">
    <source>
        <dbReference type="ARBA" id="ARBA00024033"/>
    </source>
</evidence>
<reference evidence="10 11" key="1">
    <citation type="submission" date="2018-10" db="EMBL/GenBank/DDBJ databases">
        <title>Genomic Encyclopedia of Type Strains, Phase IV (KMG-IV): sequencing the most valuable type-strain genomes for metagenomic binning, comparative biology and taxonomic classification.</title>
        <authorList>
            <person name="Goeker M."/>
        </authorList>
    </citation>
    <scope>NUCLEOTIDE SEQUENCE [LARGE SCALE GENOMIC DNA]</scope>
    <source>
        <strain evidence="10 11">DSM 25586</strain>
    </source>
</reference>
<feature type="transmembrane region" description="Helical" evidence="9">
    <location>
        <begin position="335"/>
        <end position="351"/>
    </location>
</feature>
<evidence type="ECO:0000256" key="8">
    <source>
        <dbReference type="SAM" id="MobiDB-lite"/>
    </source>
</evidence>
<dbReference type="RefSeq" id="WP_120951265.1">
    <property type="nucleotide sequence ID" value="NZ_RBIR01000002.1"/>
</dbReference>
<dbReference type="OrthoDB" id="9774600at2"/>
<feature type="transmembrane region" description="Helical" evidence="9">
    <location>
        <begin position="188"/>
        <end position="206"/>
    </location>
</feature>
<evidence type="ECO:0000256" key="1">
    <source>
        <dbReference type="ARBA" id="ARBA00004651"/>
    </source>
</evidence>
<evidence type="ECO:0000313" key="10">
    <source>
        <dbReference type="EMBL" id="RKR20670.1"/>
    </source>
</evidence>
<feature type="transmembrane region" description="Helical" evidence="9">
    <location>
        <begin position="422"/>
        <end position="444"/>
    </location>
</feature>
<feature type="transmembrane region" description="Helical" evidence="9">
    <location>
        <begin position="126"/>
        <end position="144"/>
    </location>
</feature>
<dbReference type="GO" id="GO:0005886">
    <property type="term" value="C:plasma membrane"/>
    <property type="evidence" value="ECO:0007669"/>
    <property type="project" value="UniProtKB-SubCell"/>
</dbReference>
<dbReference type="InterPro" id="IPR018584">
    <property type="entry name" value="GT87"/>
</dbReference>
<keyword evidence="5 9" id="KW-1133">Transmembrane helix</keyword>
<evidence type="ECO:0000256" key="9">
    <source>
        <dbReference type="SAM" id="Phobius"/>
    </source>
</evidence>
<feature type="transmembrane region" description="Helical" evidence="9">
    <location>
        <begin position="165"/>
        <end position="182"/>
    </location>
</feature>
<keyword evidence="4 9" id="KW-0812">Transmembrane</keyword>
<feature type="transmembrane region" description="Helical" evidence="9">
    <location>
        <begin position="386"/>
        <end position="402"/>
    </location>
</feature>
<comment type="caution">
    <text evidence="10">The sequence shown here is derived from an EMBL/GenBank/DDBJ whole genome shotgun (WGS) entry which is preliminary data.</text>
</comment>
<feature type="transmembrane region" description="Helical" evidence="9">
    <location>
        <begin position="42"/>
        <end position="66"/>
    </location>
</feature>
<dbReference type="EMBL" id="RBIR01000002">
    <property type="protein sequence ID" value="RKR20670.1"/>
    <property type="molecule type" value="Genomic_DNA"/>
</dbReference>
<dbReference type="AlphaFoldDB" id="A0A495EUN7"/>
<protein>
    <submittedName>
        <fullName evidence="10">Alpha-1,2-mannosyltransferase</fullName>
    </submittedName>
</protein>
<feature type="transmembrane region" description="Helical" evidence="9">
    <location>
        <begin position="218"/>
        <end position="241"/>
    </location>
</feature>
<dbReference type="Pfam" id="PF09594">
    <property type="entry name" value="GT87"/>
    <property type="match status" value="1"/>
</dbReference>
<evidence type="ECO:0000256" key="5">
    <source>
        <dbReference type="ARBA" id="ARBA00022989"/>
    </source>
</evidence>